<dbReference type="InterPro" id="IPR001610">
    <property type="entry name" value="PAC"/>
</dbReference>
<dbReference type="InterPro" id="IPR036890">
    <property type="entry name" value="HATPase_C_sf"/>
</dbReference>
<dbReference type="SMART" id="SM00388">
    <property type="entry name" value="HisKA"/>
    <property type="match status" value="1"/>
</dbReference>
<keyword evidence="4" id="KW-0597">Phosphoprotein</keyword>
<dbReference type="InterPro" id="IPR036097">
    <property type="entry name" value="HisK_dim/P_sf"/>
</dbReference>
<dbReference type="InterPro" id="IPR003594">
    <property type="entry name" value="HATPase_dom"/>
</dbReference>
<feature type="domain" description="PAC" evidence="11">
    <location>
        <begin position="232"/>
        <end position="284"/>
    </location>
</feature>
<dbReference type="InterPro" id="IPR004358">
    <property type="entry name" value="Sig_transdc_His_kin-like_C"/>
</dbReference>
<dbReference type="InterPro" id="IPR000700">
    <property type="entry name" value="PAS-assoc_C"/>
</dbReference>
<reference evidence="12 13" key="1">
    <citation type="submission" date="2018-05" db="EMBL/GenBank/DDBJ databases">
        <title>Genomic Encyclopedia of Type Strains, Phase IV (KMG-IV): sequencing the most valuable type-strain genomes for metagenomic binning, comparative biology and taxonomic classification.</title>
        <authorList>
            <person name="Goeker M."/>
        </authorList>
    </citation>
    <scope>NUCLEOTIDE SEQUENCE [LARGE SCALE GENOMIC DNA]</scope>
    <source>
        <strain evidence="12 13">DSM 566</strain>
    </source>
</reference>
<dbReference type="Pfam" id="PF08448">
    <property type="entry name" value="PAS_4"/>
    <property type="match status" value="1"/>
</dbReference>
<evidence type="ECO:0000256" key="3">
    <source>
        <dbReference type="ARBA" id="ARBA00012438"/>
    </source>
</evidence>
<feature type="domain" description="PAS" evidence="10">
    <location>
        <begin position="288"/>
        <end position="357"/>
    </location>
</feature>
<protein>
    <recommendedName>
        <fullName evidence="3">histidine kinase</fullName>
        <ecNumber evidence="3">2.7.13.3</ecNumber>
    </recommendedName>
</protein>
<keyword evidence="6" id="KW-0418">Kinase</keyword>
<dbReference type="AlphaFoldDB" id="A0A318H9T9"/>
<dbReference type="GO" id="GO:0000155">
    <property type="term" value="F:phosphorelay sensor kinase activity"/>
    <property type="evidence" value="ECO:0007669"/>
    <property type="project" value="InterPro"/>
</dbReference>
<evidence type="ECO:0000256" key="7">
    <source>
        <dbReference type="SAM" id="Coils"/>
    </source>
</evidence>
<dbReference type="InterPro" id="IPR035965">
    <property type="entry name" value="PAS-like_dom_sf"/>
</dbReference>
<dbReference type="SUPFAM" id="SSF47384">
    <property type="entry name" value="Homodimeric domain of signal transducing histidine kinase"/>
    <property type="match status" value="1"/>
</dbReference>
<keyword evidence="7" id="KW-0175">Coiled coil</keyword>
<evidence type="ECO:0000313" key="12">
    <source>
        <dbReference type="EMBL" id="PXW98838.1"/>
    </source>
</evidence>
<sequence>MEDHHDMPSSPDPASPQHTAAARPPLHLAIFHALHDAVLLYDTELRIVSANRAAERLFHRPGQQMLGRNAESMGLRRFRRDGSVMPVEDRAVWQALRGRCAVPPQISGFEGPGLPRRWIEVSATFVEDIAPEVPEGVVCTISDVTARIEAEDALRESEQRLRLFTEHSRDMVWIADRQHHGLLYVSPACTALWGCTVEALQQTPQAWLDAVHEDDRPRVLQGFVPLAQGRAEDIEYRVVRPDGSMIWVRNRAFPIRDELGELICIGGITEDITLPRMAEAARRARREADARLARFIEASPAAPCVLRRDEQRRWRFVFITAAMATLCGRPTGELLGPAMHLGSLTHPDDVAAVEQALATMQDDLQPWRHEFRLIHPERGAVWVEARAVPMRDADDAVVINGYLLDISERKAADDEVRRLNAELEQRVRERTADLEAKRRELESFTYSVSHDLKAPLRGIDGYSRLLLDDKSHLLDDEGREFVGTIRRATEHMARLIDDLLAYSRIERSRPALAPVALAGLVQACVGERQDELQRRGVRLTLALGPERVVADTRGLQLVLRNLLDNALKFTTSQAQPSVEIGCCTQAGHVRLWVRDNGSGFDMRYHDRIFEIFQRLHRAEDYPGTGVGLAIVRKALERMHGRVWAQSSPGQGATFLIELPCSADTGDRYHEEPVQASAQ</sequence>
<dbReference type="PANTHER" id="PTHR43304:SF1">
    <property type="entry name" value="PAC DOMAIN-CONTAINING PROTEIN"/>
    <property type="match status" value="1"/>
</dbReference>
<dbReference type="Gene3D" id="1.10.287.130">
    <property type="match status" value="1"/>
</dbReference>
<evidence type="ECO:0000256" key="6">
    <source>
        <dbReference type="ARBA" id="ARBA00022777"/>
    </source>
</evidence>
<evidence type="ECO:0000259" key="11">
    <source>
        <dbReference type="PROSITE" id="PS50113"/>
    </source>
</evidence>
<dbReference type="PROSITE" id="PS50112">
    <property type="entry name" value="PAS"/>
    <property type="match status" value="1"/>
</dbReference>
<dbReference type="InterPro" id="IPR005467">
    <property type="entry name" value="His_kinase_dom"/>
</dbReference>
<evidence type="ECO:0000256" key="2">
    <source>
        <dbReference type="ARBA" id="ARBA00004429"/>
    </source>
</evidence>
<evidence type="ECO:0000256" key="5">
    <source>
        <dbReference type="ARBA" id="ARBA00022679"/>
    </source>
</evidence>
<dbReference type="PROSITE" id="PS50109">
    <property type="entry name" value="HIS_KIN"/>
    <property type="match status" value="1"/>
</dbReference>
<dbReference type="SMART" id="SM00086">
    <property type="entry name" value="PAC"/>
    <property type="match status" value="3"/>
</dbReference>
<dbReference type="Pfam" id="PF02518">
    <property type="entry name" value="HATPase_c"/>
    <property type="match status" value="1"/>
</dbReference>
<dbReference type="SMART" id="SM00091">
    <property type="entry name" value="PAS"/>
    <property type="match status" value="3"/>
</dbReference>
<feature type="region of interest" description="Disordered" evidence="8">
    <location>
        <begin position="1"/>
        <end position="20"/>
    </location>
</feature>
<comment type="subcellular location">
    <subcellularLocation>
        <location evidence="2">Cell inner membrane</location>
        <topology evidence="2">Multi-pass membrane protein</topology>
    </subcellularLocation>
</comment>
<dbReference type="Pfam" id="PF00512">
    <property type="entry name" value="HisKA"/>
    <property type="match status" value="1"/>
</dbReference>
<comment type="caution">
    <text evidence="12">The sequence shown here is derived from an EMBL/GenBank/DDBJ whole genome shotgun (WGS) entry which is preliminary data.</text>
</comment>
<dbReference type="OrthoDB" id="9808408at2"/>
<dbReference type="NCBIfam" id="TIGR00229">
    <property type="entry name" value="sensory_box"/>
    <property type="match status" value="2"/>
</dbReference>
<dbReference type="PANTHER" id="PTHR43304">
    <property type="entry name" value="PHYTOCHROME-LIKE PROTEIN CPH1"/>
    <property type="match status" value="1"/>
</dbReference>
<dbReference type="EC" id="2.7.13.3" evidence="3"/>
<dbReference type="InterPro" id="IPR003661">
    <property type="entry name" value="HisK_dim/P_dom"/>
</dbReference>
<comment type="catalytic activity">
    <reaction evidence="1">
        <text>ATP + protein L-histidine = ADP + protein N-phospho-L-histidine.</text>
        <dbReference type="EC" id="2.7.13.3"/>
    </reaction>
</comment>
<dbReference type="Proteomes" id="UP000247811">
    <property type="component" value="Unassembled WGS sequence"/>
</dbReference>
<dbReference type="SMART" id="SM00387">
    <property type="entry name" value="HATPase_c"/>
    <property type="match status" value="1"/>
</dbReference>
<feature type="domain" description="PAC" evidence="11">
    <location>
        <begin position="367"/>
        <end position="418"/>
    </location>
</feature>
<dbReference type="SUPFAM" id="SSF55785">
    <property type="entry name" value="PYP-like sensor domain (PAS domain)"/>
    <property type="match status" value="3"/>
</dbReference>
<accession>A0A318H9T9</accession>
<dbReference type="GO" id="GO:0005886">
    <property type="term" value="C:plasma membrane"/>
    <property type="evidence" value="ECO:0007669"/>
    <property type="project" value="UniProtKB-SubCell"/>
</dbReference>
<evidence type="ECO:0000256" key="8">
    <source>
        <dbReference type="SAM" id="MobiDB-lite"/>
    </source>
</evidence>
<feature type="coiled-coil region" evidence="7">
    <location>
        <begin position="409"/>
        <end position="440"/>
    </location>
</feature>
<evidence type="ECO:0000259" key="9">
    <source>
        <dbReference type="PROSITE" id="PS50109"/>
    </source>
</evidence>
<evidence type="ECO:0000259" key="10">
    <source>
        <dbReference type="PROSITE" id="PS50112"/>
    </source>
</evidence>
<dbReference type="FunFam" id="1.10.287.130:FF:000070">
    <property type="entry name" value="Histidine kinase sensor protein"/>
    <property type="match status" value="1"/>
</dbReference>
<keyword evidence="13" id="KW-1185">Reference proteome</keyword>
<dbReference type="EMBL" id="QJJS01000002">
    <property type="protein sequence ID" value="PXW98838.1"/>
    <property type="molecule type" value="Genomic_DNA"/>
</dbReference>
<dbReference type="InterPro" id="IPR052162">
    <property type="entry name" value="Sensor_kinase/Photoreceptor"/>
</dbReference>
<evidence type="ECO:0000256" key="4">
    <source>
        <dbReference type="ARBA" id="ARBA00022553"/>
    </source>
</evidence>
<evidence type="ECO:0000256" key="1">
    <source>
        <dbReference type="ARBA" id="ARBA00000085"/>
    </source>
</evidence>
<dbReference type="Gene3D" id="3.30.450.20">
    <property type="entry name" value="PAS domain"/>
    <property type="match status" value="3"/>
</dbReference>
<keyword evidence="5" id="KW-0808">Transferase</keyword>
<dbReference type="PRINTS" id="PR00344">
    <property type="entry name" value="BCTRLSENSOR"/>
</dbReference>
<dbReference type="InterPro" id="IPR000014">
    <property type="entry name" value="PAS"/>
</dbReference>
<organism evidence="12 13">
    <name type="scientific">Sphaerotilus hippei</name>
    <dbReference type="NCBI Taxonomy" id="744406"/>
    <lineage>
        <taxon>Bacteria</taxon>
        <taxon>Pseudomonadati</taxon>
        <taxon>Pseudomonadota</taxon>
        <taxon>Betaproteobacteria</taxon>
        <taxon>Burkholderiales</taxon>
        <taxon>Sphaerotilaceae</taxon>
        <taxon>Sphaerotilus</taxon>
    </lineage>
</organism>
<evidence type="ECO:0000313" key="13">
    <source>
        <dbReference type="Proteomes" id="UP000247811"/>
    </source>
</evidence>
<gene>
    <name evidence="12" type="ORF">C7444_102329</name>
</gene>
<dbReference type="CDD" id="cd00130">
    <property type="entry name" value="PAS"/>
    <property type="match status" value="3"/>
</dbReference>
<dbReference type="SUPFAM" id="SSF55874">
    <property type="entry name" value="ATPase domain of HSP90 chaperone/DNA topoisomerase II/histidine kinase"/>
    <property type="match status" value="1"/>
</dbReference>
<name>A0A318H9T9_9BURK</name>
<dbReference type="Pfam" id="PF08447">
    <property type="entry name" value="PAS_3"/>
    <property type="match status" value="2"/>
</dbReference>
<dbReference type="Gene3D" id="3.30.565.10">
    <property type="entry name" value="Histidine kinase-like ATPase, C-terminal domain"/>
    <property type="match status" value="1"/>
</dbReference>
<proteinExistence type="predicted"/>
<dbReference type="InterPro" id="IPR013656">
    <property type="entry name" value="PAS_4"/>
</dbReference>
<feature type="domain" description="Histidine kinase" evidence="9">
    <location>
        <begin position="447"/>
        <end position="662"/>
    </location>
</feature>
<dbReference type="PROSITE" id="PS50113">
    <property type="entry name" value="PAC"/>
    <property type="match status" value="2"/>
</dbReference>
<dbReference type="CDD" id="cd00082">
    <property type="entry name" value="HisKA"/>
    <property type="match status" value="1"/>
</dbReference>
<dbReference type="InterPro" id="IPR013655">
    <property type="entry name" value="PAS_fold_3"/>
</dbReference>
<dbReference type="FunFam" id="3.30.565.10:FF:000006">
    <property type="entry name" value="Sensor histidine kinase WalK"/>
    <property type="match status" value="1"/>
</dbReference>